<dbReference type="EMBL" id="JAUEPS010000081">
    <property type="protein sequence ID" value="KAK0439967.1"/>
    <property type="molecule type" value="Genomic_DNA"/>
</dbReference>
<gene>
    <name evidence="1" type="ORF">EV420DRAFT_1583097</name>
</gene>
<dbReference type="AlphaFoldDB" id="A0AA39MMR3"/>
<protein>
    <recommendedName>
        <fullName evidence="3">Heterokaryon incompatibility domain-containing protein</fullName>
    </recommendedName>
</protein>
<dbReference type="GeneID" id="85358267"/>
<evidence type="ECO:0000313" key="2">
    <source>
        <dbReference type="Proteomes" id="UP001175211"/>
    </source>
</evidence>
<dbReference type="RefSeq" id="XP_060323416.1">
    <property type="nucleotide sequence ID" value="XM_060474719.1"/>
</dbReference>
<evidence type="ECO:0008006" key="3">
    <source>
        <dbReference type="Google" id="ProtNLM"/>
    </source>
</evidence>
<keyword evidence="2" id="KW-1185">Reference proteome</keyword>
<organism evidence="1 2">
    <name type="scientific">Armillaria tabescens</name>
    <name type="common">Ringless honey mushroom</name>
    <name type="synonym">Agaricus tabescens</name>
    <dbReference type="NCBI Taxonomy" id="1929756"/>
    <lineage>
        <taxon>Eukaryota</taxon>
        <taxon>Fungi</taxon>
        <taxon>Dikarya</taxon>
        <taxon>Basidiomycota</taxon>
        <taxon>Agaricomycotina</taxon>
        <taxon>Agaricomycetes</taxon>
        <taxon>Agaricomycetidae</taxon>
        <taxon>Agaricales</taxon>
        <taxon>Marasmiineae</taxon>
        <taxon>Physalacriaceae</taxon>
        <taxon>Desarmillaria</taxon>
    </lineage>
</organism>
<comment type="caution">
    <text evidence="1">The sequence shown here is derived from an EMBL/GenBank/DDBJ whole genome shotgun (WGS) entry which is preliminary data.</text>
</comment>
<evidence type="ECO:0000313" key="1">
    <source>
        <dbReference type="EMBL" id="KAK0439967.1"/>
    </source>
</evidence>
<sequence length="558" mass="64219">MPIRIVDGGMQEEEWWSGGDRFAQLRFLTRINYEKLPEVTFSAITETGQAESSIPVPMQRSYTGRIPAIRSALADTPCAKLGMNGVLEKLNVTLGTSYTLDNPILPPILESFIRQDHDFGTLYANLRLYWYGLTTVESVHEACNLDQEMRQNVVTNNRISDGNIPPRRVWDLYANRVLPFCVGWPSYQFMSWDISAISHAWMSDKERIDVQTPINGYEWPVPIPKDADLNHIRIEMLNLGAQYVWLDVLCLRQAGGKREDLRREEWKVDVPIIGAIYQNGIQKVVYYLSGLGRPFCLKPGDLESDRCWFRRAWALQEVSEEYIIGWTKNVQRRFDIKLHSLESLRRQNVFDILRQMQIRASTKPLDKVAGLAYLLSTKSIPIYDESQSEEDAWAALTEMMSERYRSELLFLYPEPGDGHRRWRPSWHQVMVMAILPHTRNWWQSETPRTDWIGADSYQGPCVESGYLRGLGEISNKGIPRQGEYIADHAYPIPDGSYTLIGDSIFSYPSEISRHRAVGQKRRDGTFEKVSVIQLADLHGFGDPWSIRDVEVDCKIFLG</sequence>
<dbReference type="Proteomes" id="UP001175211">
    <property type="component" value="Unassembled WGS sequence"/>
</dbReference>
<reference evidence="1" key="1">
    <citation type="submission" date="2023-06" db="EMBL/GenBank/DDBJ databases">
        <authorList>
            <consortium name="Lawrence Berkeley National Laboratory"/>
            <person name="Ahrendt S."/>
            <person name="Sahu N."/>
            <person name="Indic B."/>
            <person name="Wong-Bajracharya J."/>
            <person name="Merenyi Z."/>
            <person name="Ke H.-M."/>
            <person name="Monk M."/>
            <person name="Kocsube S."/>
            <person name="Drula E."/>
            <person name="Lipzen A."/>
            <person name="Balint B."/>
            <person name="Henrissat B."/>
            <person name="Andreopoulos B."/>
            <person name="Martin F.M."/>
            <person name="Harder C.B."/>
            <person name="Rigling D."/>
            <person name="Ford K.L."/>
            <person name="Foster G.D."/>
            <person name="Pangilinan J."/>
            <person name="Papanicolaou A."/>
            <person name="Barry K."/>
            <person name="LaButti K."/>
            <person name="Viragh M."/>
            <person name="Koriabine M."/>
            <person name="Yan M."/>
            <person name="Riley R."/>
            <person name="Champramary S."/>
            <person name="Plett K.L."/>
            <person name="Tsai I.J."/>
            <person name="Slot J."/>
            <person name="Sipos G."/>
            <person name="Plett J."/>
            <person name="Nagy L.G."/>
            <person name="Grigoriev I.V."/>
        </authorList>
    </citation>
    <scope>NUCLEOTIDE SEQUENCE</scope>
    <source>
        <strain evidence="1">CCBAS 213</strain>
    </source>
</reference>
<accession>A0AA39MMR3</accession>
<proteinExistence type="predicted"/>
<name>A0AA39MMR3_ARMTA</name>